<feature type="non-terminal residue" evidence="3">
    <location>
        <position position="1"/>
    </location>
</feature>
<dbReference type="Proteomes" id="UP000663828">
    <property type="component" value="Unassembled WGS sequence"/>
</dbReference>
<gene>
    <name evidence="3" type="ORF">XAT740_LOCUS52682</name>
</gene>
<sequence>MLDKDRRASLISSCSKTITQYKFDLMASNLDVIQSTRYGHEESLQNLQNQLSESNANDLLKQAIEDRRQAMTNRSADGIKPTKKRSHRRRRRRSEISIYKQITASTPFIQVDLKLTSAQMSMSMNGFKYVVPYQSQCSPKPIERILTDQYENTSFIVKNCLQDHRMSINNERSEMIFAQLRYVFKGLKSHKVPKKLTKRAQKEYQVVRSIRRLLRQRPDIVVRRTDKNKVFYIGKAADFDRKAEEFMLKTEAYAEITSGICPLAENLKSVKVLLDYLLKKKALTRQLYNQLCPKEGQLELGHFHGLPKPHKPGTPIRPIIASMHAPATLISKFLNDLLAPVYLQVTRDYTLINDIDVVRRLEEYAANGYITPTTKFITIDVENLYTMIPRQGALCALARFCMKHSKQGKIGTLALDHIMKMARLILDTNCFAYNNKYYRQIRGGAMGSAFTQVLANIYMFEWEQDLIEHQQLHHGMYGRYIDDIFMTTDQSIEEINIELEKANNKDINIKISTSINTSVHFLDVTVSNESGHLRTSIYHKPTTEPYVLPYTSDHPRHIYRNIPYAALLRAARICSTVEDFHSECIRTDMSLLLNKYPPRFITEQFQRFFQLNDAISISSQLNKDAYQRLHQTSLHQSTRREKKLNIMMYNPIENPLVLQPKVWNKEVMYPRYLFDSSITKVYSNQFYNWWKHYYAFPTSPLQQVKVILVTTTNPTLDQFFIHKKPPRTILRKTD</sequence>
<dbReference type="InterPro" id="IPR058912">
    <property type="entry name" value="HTH_animal"/>
</dbReference>
<feature type="domain" description="Reverse transcriptase" evidence="2">
    <location>
        <begin position="287"/>
        <end position="537"/>
    </location>
</feature>
<comment type="caution">
    <text evidence="3">The sequence shown here is derived from an EMBL/GenBank/DDBJ whole genome shotgun (WGS) entry which is preliminary data.</text>
</comment>
<dbReference type="PANTHER" id="PTHR21301:SF10">
    <property type="entry name" value="REVERSE TRANSCRIPTASE DOMAIN-CONTAINING PROTEIN"/>
    <property type="match status" value="1"/>
</dbReference>
<name>A0A816DPD1_ADIRI</name>
<feature type="compositionally biased region" description="Basic residues" evidence="1">
    <location>
        <begin position="81"/>
        <end position="93"/>
    </location>
</feature>
<dbReference type="InterPro" id="IPR000477">
    <property type="entry name" value="RT_dom"/>
</dbReference>
<dbReference type="AlphaFoldDB" id="A0A816DPD1"/>
<evidence type="ECO:0000313" key="4">
    <source>
        <dbReference type="Proteomes" id="UP000663828"/>
    </source>
</evidence>
<protein>
    <recommendedName>
        <fullName evidence="2">Reverse transcriptase domain-containing protein</fullName>
    </recommendedName>
</protein>
<dbReference type="PANTHER" id="PTHR21301">
    <property type="entry name" value="REVERSE TRANSCRIPTASE"/>
    <property type="match status" value="1"/>
</dbReference>
<evidence type="ECO:0000256" key="1">
    <source>
        <dbReference type="SAM" id="MobiDB-lite"/>
    </source>
</evidence>
<proteinExistence type="predicted"/>
<accession>A0A816DPD1</accession>
<reference evidence="3" key="1">
    <citation type="submission" date="2021-02" db="EMBL/GenBank/DDBJ databases">
        <authorList>
            <person name="Nowell W R."/>
        </authorList>
    </citation>
    <scope>NUCLEOTIDE SEQUENCE</scope>
</reference>
<dbReference type="PROSITE" id="PS50878">
    <property type="entry name" value="RT_POL"/>
    <property type="match status" value="1"/>
</dbReference>
<evidence type="ECO:0000259" key="2">
    <source>
        <dbReference type="PROSITE" id="PS50878"/>
    </source>
</evidence>
<evidence type="ECO:0000313" key="3">
    <source>
        <dbReference type="EMBL" id="CAF1637256.1"/>
    </source>
</evidence>
<feature type="region of interest" description="Disordered" evidence="1">
    <location>
        <begin position="70"/>
        <end position="93"/>
    </location>
</feature>
<dbReference type="Pfam" id="PF26215">
    <property type="entry name" value="HTH_animal"/>
    <property type="match status" value="1"/>
</dbReference>
<organism evidence="3 4">
    <name type="scientific">Adineta ricciae</name>
    <name type="common">Rotifer</name>
    <dbReference type="NCBI Taxonomy" id="249248"/>
    <lineage>
        <taxon>Eukaryota</taxon>
        <taxon>Metazoa</taxon>
        <taxon>Spiralia</taxon>
        <taxon>Gnathifera</taxon>
        <taxon>Rotifera</taxon>
        <taxon>Eurotatoria</taxon>
        <taxon>Bdelloidea</taxon>
        <taxon>Adinetida</taxon>
        <taxon>Adinetidae</taxon>
        <taxon>Adineta</taxon>
    </lineage>
</organism>
<keyword evidence="4" id="KW-1185">Reference proteome</keyword>
<dbReference type="EMBL" id="CAJNOR010008763">
    <property type="protein sequence ID" value="CAF1637256.1"/>
    <property type="molecule type" value="Genomic_DNA"/>
</dbReference>